<dbReference type="CDD" id="cd12152">
    <property type="entry name" value="F1-ATPase_delta"/>
    <property type="match status" value="1"/>
</dbReference>
<dbReference type="GO" id="GO:0046933">
    <property type="term" value="F:proton-transporting ATP synthase activity, rotational mechanism"/>
    <property type="evidence" value="ECO:0007669"/>
    <property type="project" value="InterPro"/>
</dbReference>
<evidence type="ECO:0000256" key="6">
    <source>
        <dbReference type="ARBA" id="ARBA00023136"/>
    </source>
</evidence>
<evidence type="ECO:0000256" key="3">
    <source>
        <dbReference type="ARBA" id="ARBA00005712"/>
    </source>
</evidence>
<evidence type="ECO:0000259" key="9">
    <source>
        <dbReference type="Pfam" id="PF02823"/>
    </source>
</evidence>
<dbReference type="InterPro" id="IPR001469">
    <property type="entry name" value="ATP_synth_F1_dsu/esu"/>
</dbReference>
<evidence type="ECO:0000256" key="2">
    <source>
        <dbReference type="ARBA" id="ARBA00004184"/>
    </source>
</evidence>
<feature type="domain" description="ATP synthase F1 complex delta/epsilon subunit N-terminal" evidence="9">
    <location>
        <begin position="1"/>
        <end position="88"/>
    </location>
</feature>
<dbReference type="Pfam" id="PF02823">
    <property type="entry name" value="ATP-synt_DE_N"/>
    <property type="match status" value="1"/>
</dbReference>
<dbReference type="Gene3D" id="2.60.15.10">
    <property type="entry name" value="F0F1 ATP synthase delta/epsilon subunit, N-terminal"/>
    <property type="match status" value="1"/>
</dbReference>
<keyword evidence="6" id="KW-0472">Membrane</keyword>
<evidence type="ECO:0000256" key="4">
    <source>
        <dbReference type="ARBA" id="ARBA00022448"/>
    </source>
</evidence>
<dbReference type="GO" id="GO:0045259">
    <property type="term" value="C:proton-transporting ATP synthase complex"/>
    <property type="evidence" value="ECO:0007669"/>
    <property type="project" value="UniProtKB-KW"/>
</dbReference>
<dbReference type="InterPro" id="IPR020546">
    <property type="entry name" value="ATP_synth_F1_dsu/esu_N"/>
</dbReference>
<dbReference type="SUPFAM" id="SSF51344">
    <property type="entry name" value="Epsilon subunit of F1F0-ATP synthase N-terminal domain"/>
    <property type="match status" value="1"/>
</dbReference>
<reference evidence="10 11" key="1">
    <citation type="submission" date="2020-08" db="EMBL/GenBank/DDBJ databases">
        <title>Genomic Encyclopedia of Type Strains, Phase IV (KMG-IV): sequencing the most valuable type-strain genomes for metagenomic binning, comparative biology and taxonomic classification.</title>
        <authorList>
            <person name="Goeker M."/>
        </authorList>
    </citation>
    <scope>NUCLEOTIDE SEQUENCE [LARGE SCALE GENOMIC DNA]</scope>
    <source>
        <strain evidence="10 11">DSM 29568</strain>
    </source>
</reference>
<keyword evidence="8" id="KW-0066">ATP synthesis</keyword>
<dbReference type="AlphaFoldDB" id="A0A840ERY4"/>
<protein>
    <submittedName>
        <fullName evidence="10">F-type H+-transporting ATPase subunit epsilon</fullName>
    </submittedName>
</protein>
<dbReference type="GO" id="GO:0012505">
    <property type="term" value="C:endomembrane system"/>
    <property type="evidence" value="ECO:0007669"/>
    <property type="project" value="UniProtKB-SubCell"/>
</dbReference>
<keyword evidence="7" id="KW-0139">CF(1)</keyword>
<name>A0A840ERY4_9FLAO</name>
<evidence type="ECO:0000313" key="10">
    <source>
        <dbReference type="EMBL" id="MBB4119293.1"/>
    </source>
</evidence>
<comment type="similarity">
    <text evidence="3">Belongs to the ATPase epsilon chain family.</text>
</comment>
<comment type="caution">
    <text evidence="10">The sequence shown here is derived from an EMBL/GenBank/DDBJ whole genome shotgun (WGS) entry which is preliminary data.</text>
</comment>
<dbReference type="EMBL" id="JACIFO010000006">
    <property type="protein sequence ID" value="MBB4119293.1"/>
    <property type="molecule type" value="Genomic_DNA"/>
</dbReference>
<dbReference type="Proteomes" id="UP000553034">
    <property type="component" value="Unassembled WGS sequence"/>
</dbReference>
<keyword evidence="4" id="KW-0813">Transport</keyword>
<proteinExistence type="inferred from homology"/>
<dbReference type="PANTHER" id="PTHR13822">
    <property type="entry name" value="ATP SYNTHASE DELTA/EPSILON CHAIN"/>
    <property type="match status" value="1"/>
</dbReference>
<evidence type="ECO:0000256" key="8">
    <source>
        <dbReference type="ARBA" id="ARBA00023310"/>
    </source>
</evidence>
<sequence length="88" mass="9600">MYLEIVTPEKVVLKGEVESFSVPGINGEFQVLNNHAPVVSVLTGGFVKVTTNMQFETSVEKDADNRYRFAISGGVLEINNNKAIVLAD</sequence>
<accession>A0A840ERY4</accession>
<evidence type="ECO:0000256" key="5">
    <source>
        <dbReference type="ARBA" id="ARBA00023065"/>
    </source>
</evidence>
<keyword evidence="11" id="KW-1185">Reference proteome</keyword>
<comment type="function">
    <text evidence="1">Produces ATP from ADP in the presence of a proton gradient across the membrane.</text>
</comment>
<dbReference type="RefSeq" id="WP_183477651.1">
    <property type="nucleotide sequence ID" value="NZ_JACIFO010000006.1"/>
</dbReference>
<keyword evidence="5" id="KW-0406">Ion transport</keyword>
<dbReference type="PANTHER" id="PTHR13822:SF10">
    <property type="entry name" value="ATP SYNTHASE EPSILON CHAIN, CHLOROPLASTIC"/>
    <property type="match status" value="1"/>
</dbReference>
<evidence type="ECO:0000313" key="11">
    <source>
        <dbReference type="Proteomes" id="UP000553034"/>
    </source>
</evidence>
<dbReference type="InterPro" id="IPR036771">
    <property type="entry name" value="ATPsynth_dsu/esu_N"/>
</dbReference>
<organism evidence="10 11">
    <name type="scientific">Mesonia hippocampi</name>
    <dbReference type="NCBI Taxonomy" id="1628250"/>
    <lineage>
        <taxon>Bacteria</taxon>
        <taxon>Pseudomonadati</taxon>
        <taxon>Bacteroidota</taxon>
        <taxon>Flavobacteriia</taxon>
        <taxon>Flavobacteriales</taxon>
        <taxon>Flavobacteriaceae</taxon>
        <taxon>Mesonia</taxon>
    </lineage>
</organism>
<evidence type="ECO:0000256" key="7">
    <source>
        <dbReference type="ARBA" id="ARBA00023196"/>
    </source>
</evidence>
<gene>
    <name evidence="10" type="ORF">GGR32_001591</name>
</gene>
<comment type="subcellular location">
    <subcellularLocation>
        <location evidence="2">Endomembrane system</location>
        <topology evidence="2">Peripheral membrane protein</topology>
    </subcellularLocation>
</comment>
<evidence type="ECO:0000256" key="1">
    <source>
        <dbReference type="ARBA" id="ARBA00003543"/>
    </source>
</evidence>